<dbReference type="SUPFAM" id="SSF55729">
    <property type="entry name" value="Acyl-CoA N-acyltransferases (Nat)"/>
    <property type="match status" value="1"/>
</dbReference>
<accession>A0A3N4L915</accession>
<dbReference type="InParanoid" id="A0A3N4L915"/>
<evidence type="ECO:0000259" key="5">
    <source>
        <dbReference type="PROSITE" id="PS51186"/>
    </source>
</evidence>
<dbReference type="PANTHER" id="PTHR10545:SF29">
    <property type="entry name" value="GH14572P-RELATED"/>
    <property type="match status" value="1"/>
</dbReference>
<reference evidence="6 7" key="1">
    <citation type="journal article" date="2018" name="Nat. Ecol. Evol.">
        <title>Pezizomycetes genomes reveal the molecular basis of ectomycorrhizal truffle lifestyle.</title>
        <authorList>
            <person name="Murat C."/>
            <person name="Payen T."/>
            <person name="Noel B."/>
            <person name="Kuo A."/>
            <person name="Morin E."/>
            <person name="Chen J."/>
            <person name="Kohler A."/>
            <person name="Krizsan K."/>
            <person name="Balestrini R."/>
            <person name="Da Silva C."/>
            <person name="Montanini B."/>
            <person name="Hainaut M."/>
            <person name="Levati E."/>
            <person name="Barry K.W."/>
            <person name="Belfiori B."/>
            <person name="Cichocki N."/>
            <person name="Clum A."/>
            <person name="Dockter R.B."/>
            <person name="Fauchery L."/>
            <person name="Guy J."/>
            <person name="Iotti M."/>
            <person name="Le Tacon F."/>
            <person name="Lindquist E.A."/>
            <person name="Lipzen A."/>
            <person name="Malagnac F."/>
            <person name="Mello A."/>
            <person name="Molinier V."/>
            <person name="Miyauchi S."/>
            <person name="Poulain J."/>
            <person name="Riccioni C."/>
            <person name="Rubini A."/>
            <person name="Sitrit Y."/>
            <person name="Splivallo R."/>
            <person name="Traeger S."/>
            <person name="Wang M."/>
            <person name="Zifcakova L."/>
            <person name="Wipf D."/>
            <person name="Zambonelli A."/>
            <person name="Paolocci F."/>
            <person name="Nowrousian M."/>
            <person name="Ottonello S."/>
            <person name="Baldrian P."/>
            <person name="Spatafora J.W."/>
            <person name="Henrissat B."/>
            <person name="Nagy L.G."/>
            <person name="Aury J.M."/>
            <person name="Wincker P."/>
            <person name="Grigoriev I.V."/>
            <person name="Bonfante P."/>
            <person name="Martin F.M."/>
        </authorList>
    </citation>
    <scope>NUCLEOTIDE SEQUENCE [LARGE SCALE GENOMIC DNA]</scope>
    <source>
        <strain evidence="6 7">ATCC MYA-4762</strain>
    </source>
</reference>
<evidence type="ECO:0000256" key="3">
    <source>
        <dbReference type="ARBA" id="ARBA00023315"/>
    </source>
</evidence>
<dbReference type="InterPro" id="IPR051016">
    <property type="entry name" value="Diverse_Substrate_AcTransf"/>
</dbReference>
<dbReference type="EMBL" id="ML121589">
    <property type="protein sequence ID" value="RPB19397.1"/>
    <property type="molecule type" value="Genomic_DNA"/>
</dbReference>
<dbReference type="InterPro" id="IPR016181">
    <property type="entry name" value="Acyl_CoA_acyltransferase"/>
</dbReference>
<dbReference type="GO" id="GO:0008080">
    <property type="term" value="F:N-acetyltransferase activity"/>
    <property type="evidence" value="ECO:0007669"/>
    <property type="project" value="TreeGrafter"/>
</dbReference>
<gene>
    <name evidence="6" type="ORF">L211DRAFT_897895</name>
</gene>
<evidence type="ECO:0000256" key="2">
    <source>
        <dbReference type="ARBA" id="ARBA00022679"/>
    </source>
</evidence>
<proteinExistence type="inferred from homology"/>
<feature type="domain" description="N-acetyltransferase" evidence="5">
    <location>
        <begin position="8"/>
        <end position="183"/>
    </location>
</feature>
<protein>
    <submittedName>
        <fullName evidence="6">N-acetyltransferase ats1</fullName>
    </submittedName>
</protein>
<dbReference type="CDD" id="cd04301">
    <property type="entry name" value="NAT_SF"/>
    <property type="match status" value="1"/>
</dbReference>
<feature type="coiled-coil region" evidence="4">
    <location>
        <begin position="21"/>
        <end position="48"/>
    </location>
</feature>
<keyword evidence="7" id="KW-1185">Reference proteome</keyword>
<dbReference type="PROSITE" id="PS51186">
    <property type="entry name" value="GNAT"/>
    <property type="match status" value="1"/>
</dbReference>
<organism evidence="6 7">
    <name type="scientific">Terfezia boudieri ATCC MYA-4762</name>
    <dbReference type="NCBI Taxonomy" id="1051890"/>
    <lineage>
        <taxon>Eukaryota</taxon>
        <taxon>Fungi</taxon>
        <taxon>Dikarya</taxon>
        <taxon>Ascomycota</taxon>
        <taxon>Pezizomycotina</taxon>
        <taxon>Pezizomycetes</taxon>
        <taxon>Pezizales</taxon>
        <taxon>Pezizaceae</taxon>
        <taxon>Terfezia</taxon>
    </lineage>
</organism>
<comment type="similarity">
    <text evidence="1">Belongs to the acetyltransferase family.</text>
</comment>
<sequence>MDPPSTDFHIRYAIKDDMHHILNLIKELAIYEKELQSVEATEEKLLTTLGFNSQQPGPAYAKALLLFSRDDEAQAYIIPSNLASPAGIALYFHNYSTWRAAPGIWLEDLFVREKYRGRGYGTALITALAREVERINGGRLEWSVLKWNTPSINFYESENIGAKCMSEWQTMRVDGDQLKKLASKGPAVL</sequence>
<dbReference type="FunFam" id="3.40.630.30:FF:000064">
    <property type="entry name" value="GNAT family acetyltransferase"/>
    <property type="match status" value="1"/>
</dbReference>
<evidence type="ECO:0000313" key="6">
    <source>
        <dbReference type="EMBL" id="RPB19397.1"/>
    </source>
</evidence>
<evidence type="ECO:0000256" key="4">
    <source>
        <dbReference type="SAM" id="Coils"/>
    </source>
</evidence>
<evidence type="ECO:0000313" key="7">
    <source>
        <dbReference type="Proteomes" id="UP000267821"/>
    </source>
</evidence>
<dbReference type="InterPro" id="IPR000182">
    <property type="entry name" value="GNAT_dom"/>
</dbReference>
<dbReference type="Pfam" id="PF00583">
    <property type="entry name" value="Acetyltransf_1"/>
    <property type="match status" value="1"/>
</dbReference>
<evidence type="ECO:0000256" key="1">
    <source>
        <dbReference type="ARBA" id="ARBA00008694"/>
    </source>
</evidence>
<name>A0A3N4L915_9PEZI</name>
<dbReference type="PANTHER" id="PTHR10545">
    <property type="entry name" value="DIAMINE N-ACETYLTRANSFERASE"/>
    <property type="match status" value="1"/>
</dbReference>
<keyword evidence="2 6" id="KW-0808">Transferase</keyword>
<dbReference type="OrthoDB" id="7305308at2759"/>
<dbReference type="Gene3D" id="3.40.630.30">
    <property type="match status" value="1"/>
</dbReference>
<keyword evidence="4" id="KW-0175">Coiled coil</keyword>
<keyword evidence="3" id="KW-0012">Acyltransferase</keyword>
<dbReference type="Proteomes" id="UP000267821">
    <property type="component" value="Unassembled WGS sequence"/>
</dbReference>
<dbReference type="STRING" id="1051890.A0A3N4L915"/>
<dbReference type="AlphaFoldDB" id="A0A3N4L915"/>